<keyword evidence="1" id="KW-0732">Signal</keyword>
<name>A0A844NQR8_PSEAI</name>
<dbReference type="Proteomes" id="UP000433532">
    <property type="component" value="Unassembled WGS sequence"/>
</dbReference>
<protein>
    <submittedName>
        <fullName evidence="2">Uncharacterized protein</fullName>
    </submittedName>
</protein>
<reference evidence="2 3" key="1">
    <citation type="submission" date="2019-11" db="EMBL/GenBank/DDBJ databases">
        <title>Genomes of ocular Pseudomonas aeruginosa isolates.</title>
        <authorList>
            <person name="Khan M."/>
            <person name="Rice S.A."/>
            <person name="Willcox M.D.P."/>
            <person name="Stapleton F."/>
        </authorList>
    </citation>
    <scope>NUCLEOTIDE SEQUENCE [LARGE SCALE GENOMIC DNA]</scope>
    <source>
        <strain evidence="2 3">PA221</strain>
    </source>
</reference>
<proteinExistence type="predicted"/>
<organism evidence="2 3">
    <name type="scientific">Pseudomonas aeruginosa</name>
    <dbReference type="NCBI Taxonomy" id="287"/>
    <lineage>
        <taxon>Bacteria</taxon>
        <taxon>Pseudomonadati</taxon>
        <taxon>Pseudomonadota</taxon>
        <taxon>Gammaproteobacteria</taxon>
        <taxon>Pseudomonadales</taxon>
        <taxon>Pseudomonadaceae</taxon>
        <taxon>Pseudomonas</taxon>
    </lineage>
</organism>
<dbReference type="GeneID" id="77219641"/>
<dbReference type="KEGG" id="ppaa:B7D75_05740"/>
<feature type="chain" id="PRO_5032834141" evidence="1">
    <location>
        <begin position="33"/>
        <end position="244"/>
    </location>
</feature>
<dbReference type="RefSeq" id="WP_033971084.1">
    <property type="nucleotide sequence ID" value="NZ_CP014999.1"/>
</dbReference>
<gene>
    <name evidence="2" type="ORF">GNQ48_23440</name>
</gene>
<evidence type="ECO:0000313" key="3">
    <source>
        <dbReference type="Proteomes" id="UP000433532"/>
    </source>
</evidence>
<sequence>MPITYQFIIGGLALACAAVLFFALRASRAAYANGYNSGHDDASRACELRIEDQQVHIRALQADVGAMQAKHINDRAALLLQADQVLDRNNARNQYAQFQPGDVDTLTSSAKLLRLAGDVFARLHANDKAEEAHAAQDAIRALLQRIPAALAAEVPPPLDTKLFDFLEQHATGSADFGTFTLSFEVGDTFRGTRTIREAVTYALVKAEESEAPAANLPHAKSTDGLSAWEAVDLDYSGDTAPMCM</sequence>
<dbReference type="EMBL" id="WOAD01000024">
    <property type="protein sequence ID" value="MUI37963.1"/>
    <property type="molecule type" value="Genomic_DNA"/>
</dbReference>
<evidence type="ECO:0000256" key="1">
    <source>
        <dbReference type="SAM" id="SignalP"/>
    </source>
</evidence>
<accession>A0A844NQR8</accession>
<dbReference type="AlphaFoldDB" id="A0A844NQR8"/>
<feature type="signal peptide" evidence="1">
    <location>
        <begin position="1"/>
        <end position="32"/>
    </location>
</feature>
<evidence type="ECO:0000313" key="2">
    <source>
        <dbReference type="EMBL" id="MUI37963.1"/>
    </source>
</evidence>
<comment type="caution">
    <text evidence="2">The sequence shown here is derived from an EMBL/GenBank/DDBJ whole genome shotgun (WGS) entry which is preliminary data.</text>
</comment>